<dbReference type="PANTHER" id="PTHR44167">
    <property type="entry name" value="OVARIAN-SPECIFIC SERINE/THREONINE-PROTEIN KINASE LOK-RELATED"/>
    <property type="match status" value="1"/>
</dbReference>
<dbReference type="InterPro" id="IPR000504">
    <property type="entry name" value="RRM_dom"/>
</dbReference>
<dbReference type="Pfam" id="PF00069">
    <property type="entry name" value="Pkinase"/>
    <property type="match status" value="1"/>
</dbReference>
<dbReference type="SMART" id="SM00220">
    <property type="entry name" value="S_TKc"/>
    <property type="match status" value="1"/>
</dbReference>
<dbReference type="InterPro" id="IPR008271">
    <property type="entry name" value="Ser/Thr_kinase_AS"/>
</dbReference>
<dbReference type="GO" id="GO:0004672">
    <property type="term" value="F:protein kinase activity"/>
    <property type="evidence" value="ECO:0007669"/>
    <property type="project" value="InterPro"/>
</dbReference>
<dbReference type="GO" id="GO:0005524">
    <property type="term" value="F:ATP binding"/>
    <property type="evidence" value="ECO:0007669"/>
    <property type="project" value="InterPro"/>
</dbReference>
<dbReference type="InterPro" id="IPR011009">
    <property type="entry name" value="Kinase-like_dom_sf"/>
</dbReference>
<dbReference type="Pfam" id="PF00076">
    <property type="entry name" value="RRM_1"/>
    <property type="match status" value="1"/>
</dbReference>
<reference evidence="4" key="1">
    <citation type="submission" date="2021-02" db="EMBL/GenBank/DDBJ databases">
        <authorList>
            <person name="Nowell W R."/>
        </authorList>
    </citation>
    <scope>NUCLEOTIDE SEQUENCE</scope>
</reference>
<dbReference type="SMART" id="SM00360">
    <property type="entry name" value="RRM"/>
    <property type="match status" value="1"/>
</dbReference>
<dbReference type="InterPro" id="IPR000719">
    <property type="entry name" value="Prot_kinase_dom"/>
</dbReference>
<comment type="caution">
    <text evidence="4">The sequence shown here is derived from an EMBL/GenBank/DDBJ whole genome shotgun (WGS) entry which is preliminary data.</text>
</comment>
<dbReference type="Proteomes" id="UP000663877">
    <property type="component" value="Unassembled WGS sequence"/>
</dbReference>
<dbReference type="InterPro" id="IPR035979">
    <property type="entry name" value="RBD_domain_sf"/>
</dbReference>
<dbReference type="PANTHER" id="PTHR44167:SF24">
    <property type="entry name" value="SERINE_THREONINE-PROTEIN KINASE CHK2"/>
    <property type="match status" value="1"/>
</dbReference>
<organism evidence="4 6">
    <name type="scientific">Adineta steineri</name>
    <dbReference type="NCBI Taxonomy" id="433720"/>
    <lineage>
        <taxon>Eukaryota</taxon>
        <taxon>Metazoa</taxon>
        <taxon>Spiralia</taxon>
        <taxon>Gnathifera</taxon>
        <taxon>Rotifera</taxon>
        <taxon>Eurotatoria</taxon>
        <taxon>Bdelloidea</taxon>
        <taxon>Adinetida</taxon>
        <taxon>Adinetidae</taxon>
        <taxon>Adineta</taxon>
    </lineage>
</organism>
<dbReference type="PROSITE" id="PS00108">
    <property type="entry name" value="PROTEIN_KINASE_ST"/>
    <property type="match status" value="1"/>
</dbReference>
<evidence type="ECO:0000256" key="1">
    <source>
        <dbReference type="PROSITE-ProRule" id="PRU00176"/>
    </source>
</evidence>
<dbReference type="AlphaFoldDB" id="A0A814BXY2"/>
<name>A0A814BXY2_9BILA</name>
<evidence type="ECO:0000313" key="6">
    <source>
        <dbReference type="Proteomes" id="UP000663832"/>
    </source>
</evidence>
<dbReference type="EMBL" id="CAJNOM010000054">
    <property type="protein sequence ID" value="CAF0935027.1"/>
    <property type="molecule type" value="Genomic_DNA"/>
</dbReference>
<dbReference type="OrthoDB" id="10042120at2759"/>
<dbReference type="Proteomes" id="UP000663832">
    <property type="component" value="Unassembled WGS sequence"/>
</dbReference>
<dbReference type="PROSITE" id="PS50102">
    <property type="entry name" value="RRM"/>
    <property type="match status" value="1"/>
</dbReference>
<dbReference type="Gene3D" id="1.10.510.10">
    <property type="entry name" value="Transferase(Phosphotransferase) domain 1"/>
    <property type="match status" value="1"/>
</dbReference>
<dbReference type="GO" id="GO:0003723">
    <property type="term" value="F:RNA binding"/>
    <property type="evidence" value="ECO:0007669"/>
    <property type="project" value="UniProtKB-UniRule"/>
</dbReference>
<feature type="domain" description="RRM" evidence="3">
    <location>
        <begin position="20"/>
        <end position="98"/>
    </location>
</feature>
<protein>
    <submittedName>
        <fullName evidence="4">Uncharacterized protein</fullName>
    </submittedName>
</protein>
<accession>A0A814BXY2</accession>
<dbReference type="InterPro" id="IPR012677">
    <property type="entry name" value="Nucleotide-bd_a/b_plait_sf"/>
</dbReference>
<feature type="domain" description="Protein kinase" evidence="2">
    <location>
        <begin position="201"/>
        <end position="546"/>
    </location>
</feature>
<sequence>MLTGNVKHGVNENTKSQRRTNLYVSNFGDSLDDQTLYNLFAEYGKITSHIFPRHPRGTFKGYGYINFEMQCMAEKAITNLNDHQLTNGQKLRVSFFQEKEKPQTKGYKRATPRTQTTVDAFPNNGSTPNRNVSTQSLENLESIPRPDEKNVSQSTSEITNVDERECVNSARLFQSAIDPIKAQANPDLPIDVPPEWHSQNLQSGDAGGQGEVRIIYYKNQPMYKAAIKIYSADKNMKKSPDKQDIYSKERRMRAHRELTALRALKGVPNVAQLTSYTNDYTNIPDNVEDAIAQNKIYWTIMDYISLSTLEKFIDTLGGIDLLDAIKLTQKLLLTIKEIHGKGIVHRDIKPKNLLVIHNDGSHTEAAEIHVVDFGLAYIENRDDIDWSSFEEKAKFRETHFSCTYGNIFYRVPQLNSPSWKGKTQKEQNALQNVRRSPTIDASSICAILFWLITDIEPGPEHRNEMNLAPHQCEGAQNRIDIKIDKAVNGKGFLSVVDIGKEMLIGLKQQLKNYIITTFDRGFENAEYQWTIEQLEYRLESIRHILDQNMISLDQQLSNATKSLLLFEPIRVLSSLCTIKIFSKVSDAFESAKTKFVVEHSAYSWYDGKCYWLDNRQNMIERKNFDVLCYQQKRQSWKLIFICSVHFNENGDIVTLTVGTDINGMYIELPLGQYNPNQLDNLNIEMEFEREVINLLQAICKTKQ</sequence>
<dbReference type="PROSITE" id="PS50011">
    <property type="entry name" value="PROTEIN_KINASE_DOM"/>
    <property type="match status" value="1"/>
</dbReference>
<dbReference type="Gene3D" id="3.30.70.330">
    <property type="match status" value="1"/>
</dbReference>
<evidence type="ECO:0000259" key="2">
    <source>
        <dbReference type="PROSITE" id="PS50011"/>
    </source>
</evidence>
<gene>
    <name evidence="5" type="ORF">BJG266_LOCUS14365</name>
    <name evidence="4" type="ORF">QVE165_LOCUS11324</name>
</gene>
<evidence type="ECO:0000313" key="4">
    <source>
        <dbReference type="EMBL" id="CAF0935027.1"/>
    </source>
</evidence>
<dbReference type="SUPFAM" id="SSF56112">
    <property type="entry name" value="Protein kinase-like (PK-like)"/>
    <property type="match status" value="1"/>
</dbReference>
<dbReference type="SUPFAM" id="SSF54928">
    <property type="entry name" value="RNA-binding domain, RBD"/>
    <property type="match status" value="1"/>
</dbReference>
<keyword evidence="6" id="KW-1185">Reference proteome</keyword>
<evidence type="ECO:0000259" key="3">
    <source>
        <dbReference type="PROSITE" id="PS50102"/>
    </source>
</evidence>
<keyword evidence="1" id="KW-0694">RNA-binding</keyword>
<dbReference type="EMBL" id="CAJNOI010000060">
    <property type="protein sequence ID" value="CAF0971583.1"/>
    <property type="molecule type" value="Genomic_DNA"/>
</dbReference>
<proteinExistence type="predicted"/>
<evidence type="ECO:0000313" key="5">
    <source>
        <dbReference type="EMBL" id="CAF0971583.1"/>
    </source>
</evidence>